<gene>
    <name evidence="1" type="ORF">E2C01_036755</name>
</gene>
<reference evidence="1 2" key="1">
    <citation type="submission" date="2019-05" db="EMBL/GenBank/DDBJ databases">
        <title>Another draft genome of Portunus trituberculatus and its Hox gene families provides insights of decapod evolution.</title>
        <authorList>
            <person name="Jeong J.-H."/>
            <person name="Song I."/>
            <person name="Kim S."/>
            <person name="Choi T."/>
            <person name="Kim D."/>
            <person name="Ryu S."/>
            <person name="Kim W."/>
        </authorList>
    </citation>
    <scope>NUCLEOTIDE SEQUENCE [LARGE SCALE GENOMIC DNA]</scope>
    <source>
        <tissue evidence="1">Muscle</tissue>
    </source>
</reference>
<name>A0A5B7FDI7_PORTR</name>
<dbReference type="AlphaFoldDB" id="A0A5B7FDI7"/>
<sequence>MAGRGVPGPPQQDEAPGSFTTWIERLSGDRLMRSPGTCLVGLYDGRIKVQNPLISVMRDSVCWRLRGSSRMKDL</sequence>
<dbReference type="Proteomes" id="UP000324222">
    <property type="component" value="Unassembled WGS sequence"/>
</dbReference>
<evidence type="ECO:0000313" key="1">
    <source>
        <dbReference type="EMBL" id="MPC43118.1"/>
    </source>
</evidence>
<evidence type="ECO:0000313" key="2">
    <source>
        <dbReference type="Proteomes" id="UP000324222"/>
    </source>
</evidence>
<organism evidence="1 2">
    <name type="scientific">Portunus trituberculatus</name>
    <name type="common">Swimming crab</name>
    <name type="synonym">Neptunus trituberculatus</name>
    <dbReference type="NCBI Taxonomy" id="210409"/>
    <lineage>
        <taxon>Eukaryota</taxon>
        <taxon>Metazoa</taxon>
        <taxon>Ecdysozoa</taxon>
        <taxon>Arthropoda</taxon>
        <taxon>Crustacea</taxon>
        <taxon>Multicrustacea</taxon>
        <taxon>Malacostraca</taxon>
        <taxon>Eumalacostraca</taxon>
        <taxon>Eucarida</taxon>
        <taxon>Decapoda</taxon>
        <taxon>Pleocyemata</taxon>
        <taxon>Brachyura</taxon>
        <taxon>Eubrachyura</taxon>
        <taxon>Portunoidea</taxon>
        <taxon>Portunidae</taxon>
        <taxon>Portuninae</taxon>
        <taxon>Portunus</taxon>
    </lineage>
</organism>
<proteinExistence type="predicted"/>
<dbReference type="EMBL" id="VSRR010005693">
    <property type="protein sequence ID" value="MPC43118.1"/>
    <property type="molecule type" value="Genomic_DNA"/>
</dbReference>
<accession>A0A5B7FDI7</accession>
<comment type="caution">
    <text evidence="1">The sequence shown here is derived from an EMBL/GenBank/DDBJ whole genome shotgun (WGS) entry which is preliminary data.</text>
</comment>
<protein>
    <submittedName>
        <fullName evidence="1">Uncharacterized protein</fullName>
    </submittedName>
</protein>
<keyword evidence="2" id="KW-1185">Reference proteome</keyword>